<feature type="transmembrane region" description="Helical" evidence="2">
    <location>
        <begin position="379"/>
        <end position="401"/>
    </location>
</feature>
<evidence type="ECO:0000256" key="2">
    <source>
        <dbReference type="SAM" id="Phobius"/>
    </source>
</evidence>
<dbReference type="EMBL" id="BONE01000142">
    <property type="protein sequence ID" value="GIF78419.1"/>
    <property type="molecule type" value="Genomic_DNA"/>
</dbReference>
<feature type="transmembrane region" description="Helical" evidence="2">
    <location>
        <begin position="15"/>
        <end position="38"/>
    </location>
</feature>
<dbReference type="Gene3D" id="2.60.120.200">
    <property type="match status" value="1"/>
</dbReference>
<reference evidence="3 4" key="1">
    <citation type="submission" date="2021-01" db="EMBL/GenBank/DDBJ databases">
        <title>Whole genome shotgun sequence of Asanoa siamensis NBRC 107932.</title>
        <authorList>
            <person name="Komaki H."/>
            <person name="Tamura T."/>
        </authorList>
    </citation>
    <scope>NUCLEOTIDE SEQUENCE [LARGE SCALE GENOMIC DNA]</scope>
    <source>
        <strain evidence="3 4">NBRC 107932</strain>
    </source>
</reference>
<keyword evidence="4" id="KW-1185">Reference proteome</keyword>
<comment type="caution">
    <text evidence="3">The sequence shown here is derived from an EMBL/GenBank/DDBJ whole genome shotgun (WGS) entry which is preliminary data.</text>
</comment>
<protein>
    <recommendedName>
        <fullName evidence="5">ABC-type transport system involved in multi-copper enzyme maturation permease subunit</fullName>
    </recommendedName>
</protein>
<proteinExistence type="predicted"/>
<evidence type="ECO:0000256" key="1">
    <source>
        <dbReference type="SAM" id="MobiDB-lite"/>
    </source>
</evidence>
<keyword evidence="2" id="KW-0472">Membrane</keyword>
<evidence type="ECO:0000313" key="3">
    <source>
        <dbReference type="EMBL" id="GIF78419.1"/>
    </source>
</evidence>
<dbReference type="Proteomes" id="UP000604117">
    <property type="component" value="Unassembled WGS sequence"/>
</dbReference>
<keyword evidence="2" id="KW-0812">Transmembrane</keyword>
<feature type="transmembrane region" description="Helical" evidence="2">
    <location>
        <begin position="334"/>
        <end position="359"/>
    </location>
</feature>
<feature type="transmembrane region" description="Helical" evidence="2">
    <location>
        <begin position="472"/>
        <end position="493"/>
    </location>
</feature>
<gene>
    <name evidence="3" type="ORF">Asi02nite_79370</name>
</gene>
<feature type="transmembrane region" description="Helical" evidence="2">
    <location>
        <begin position="408"/>
        <end position="430"/>
    </location>
</feature>
<dbReference type="PANTHER" id="PTHR37305">
    <property type="entry name" value="INTEGRAL MEMBRANE PROTEIN-RELATED"/>
    <property type="match status" value="1"/>
</dbReference>
<evidence type="ECO:0000313" key="4">
    <source>
        <dbReference type="Proteomes" id="UP000604117"/>
    </source>
</evidence>
<keyword evidence="2" id="KW-1133">Transmembrane helix</keyword>
<feature type="transmembrane region" description="Helical" evidence="2">
    <location>
        <begin position="293"/>
        <end position="313"/>
    </location>
</feature>
<dbReference type="RefSeq" id="WP_239127683.1">
    <property type="nucleotide sequence ID" value="NZ_BONE01000142.1"/>
</dbReference>
<evidence type="ECO:0008006" key="5">
    <source>
        <dbReference type="Google" id="ProtNLM"/>
    </source>
</evidence>
<dbReference type="Pfam" id="PF12679">
    <property type="entry name" value="ABC2_membrane_2"/>
    <property type="match status" value="1"/>
</dbReference>
<organism evidence="3 4">
    <name type="scientific">Asanoa siamensis</name>
    <dbReference type="NCBI Taxonomy" id="926357"/>
    <lineage>
        <taxon>Bacteria</taxon>
        <taxon>Bacillati</taxon>
        <taxon>Actinomycetota</taxon>
        <taxon>Actinomycetes</taxon>
        <taxon>Micromonosporales</taxon>
        <taxon>Micromonosporaceae</taxon>
        <taxon>Asanoa</taxon>
    </lineage>
</organism>
<sequence length="498" mass="49931">MTGLIRAELTKFRSVRGWVVGCGVAAVLMVLFAVLAGAGTSDTGGPRGGGSLPVGPDGTPVVDGLTLVRQPMAGDGTLTVRVAALTGTALPPPQPGDAAPPGPASPTESGPAAAEPWAKAGLIVKAGTAPGSPYAAVLVTGDHGVRMQHDFVHDLAGPTDARWLRLVRAGGTVTGYASVDGTAWTRIGSAPLPAGEVSAGMFVASPPHEEFDQFLGGTSSMGGKVIATGVFDNLTAAGLPTGADWETVTFGDDPAADRPDIGSTRTGDTFTVSGAGDVAPATAAAGPKLEQTLVGGFAALTVLVVLGVLFVTTEYRRGLVRTTFTATPGRLRVLAAKAVVIGAVTFAVGLVAATAALLVGTAVRGSGGYPVSTGVQIRIVVGTAALLAVAAVFAVAIGTILRRGAGAVAAVVVLTVLPYILSVAAVLPAVPAQWVLRLTPAAAFAIQQTVPEWPQVHQAYTPAFGFFPLPPWGGFAVLCGWTAAALAVAAVLLRRRDA</sequence>
<dbReference type="PANTHER" id="PTHR37305:SF1">
    <property type="entry name" value="MEMBRANE PROTEIN"/>
    <property type="match status" value="1"/>
</dbReference>
<name>A0ABQ4D4G0_9ACTN</name>
<feature type="compositionally biased region" description="Pro residues" evidence="1">
    <location>
        <begin position="90"/>
        <end position="104"/>
    </location>
</feature>
<feature type="region of interest" description="Disordered" evidence="1">
    <location>
        <begin position="87"/>
        <end position="114"/>
    </location>
</feature>
<accession>A0ABQ4D4G0</accession>